<dbReference type="GO" id="GO:0005886">
    <property type="term" value="C:plasma membrane"/>
    <property type="evidence" value="ECO:0007669"/>
    <property type="project" value="TreeGrafter"/>
</dbReference>
<evidence type="ECO:0000256" key="3">
    <source>
        <dbReference type="ARBA" id="ARBA00022692"/>
    </source>
</evidence>
<feature type="transmembrane region" description="Helical" evidence="7">
    <location>
        <begin position="20"/>
        <end position="42"/>
    </location>
</feature>
<evidence type="ECO:0000256" key="2">
    <source>
        <dbReference type="ARBA" id="ARBA00022448"/>
    </source>
</evidence>
<dbReference type="AlphaFoldDB" id="A0A4Z2AYY9"/>
<dbReference type="Pfam" id="PF00209">
    <property type="entry name" value="SNF"/>
    <property type="match status" value="1"/>
</dbReference>
<keyword evidence="5 7" id="KW-0472">Membrane</keyword>
<comment type="subcellular location">
    <subcellularLocation>
        <location evidence="1">Membrane</location>
        <topology evidence="1">Multi-pass membrane protein</topology>
    </subcellularLocation>
</comment>
<evidence type="ECO:0000313" key="8">
    <source>
        <dbReference type="EMBL" id="TNM84676.1"/>
    </source>
</evidence>
<keyword evidence="3 7" id="KW-0812">Transmembrane</keyword>
<keyword evidence="6" id="KW-1015">Disulfide bond</keyword>
<reference evidence="8 9" key="1">
    <citation type="submission" date="2019-04" db="EMBL/GenBank/DDBJ databases">
        <title>The sequence and de novo assembly of Takifugu bimaculatus genome using PacBio and Hi-C technologies.</title>
        <authorList>
            <person name="Xu P."/>
            <person name="Liu B."/>
            <person name="Zhou Z."/>
        </authorList>
    </citation>
    <scope>NUCLEOTIDE SEQUENCE [LARGE SCALE GENOMIC DNA]</scope>
    <source>
        <strain evidence="8">TB-2018</strain>
        <tissue evidence="8">Muscle</tissue>
    </source>
</reference>
<dbReference type="PANTHER" id="PTHR11616:SF306">
    <property type="entry name" value="TRANSPORTER"/>
    <property type="match status" value="1"/>
</dbReference>
<evidence type="ECO:0000256" key="1">
    <source>
        <dbReference type="ARBA" id="ARBA00004141"/>
    </source>
</evidence>
<evidence type="ECO:0000256" key="5">
    <source>
        <dbReference type="ARBA" id="ARBA00023136"/>
    </source>
</evidence>
<accession>A0A4Z2AYY9</accession>
<dbReference type="InterPro" id="IPR037272">
    <property type="entry name" value="SNS_sf"/>
</dbReference>
<dbReference type="GO" id="GO:0089718">
    <property type="term" value="P:amino acid import across plasma membrane"/>
    <property type="evidence" value="ECO:0007669"/>
    <property type="project" value="TreeGrafter"/>
</dbReference>
<organism evidence="8 9">
    <name type="scientific">Takifugu bimaculatus</name>
    <dbReference type="NCBI Taxonomy" id="433685"/>
    <lineage>
        <taxon>Eukaryota</taxon>
        <taxon>Metazoa</taxon>
        <taxon>Chordata</taxon>
        <taxon>Craniata</taxon>
        <taxon>Vertebrata</taxon>
        <taxon>Euteleostomi</taxon>
        <taxon>Actinopterygii</taxon>
        <taxon>Neopterygii</taxon>
        <taxon>Teleostei</taxon>
        <taxon>Neoteleostei</taxon>
        <taxon>Acanthomorphata</taxon>
        <taxon>Eupercaria</taxon>
        <taxon>Tetraodontiformes</taxon>
        <taxon>Tetradontoidea</taxon>
        <taxon>Tetraodontidae</taxon>
        <taxon>Takifugu</taxon>
    </lineage>
</organism>
<dbReference type="EMBL" id="SWLE01000022">
    <property type="protein sequence ID" value="TNM84676.1"/>
    <property type="molecule type" value="Genomic_DNA"/>
</dbReference>
<sequence length="116" mass="13105">MKLGRRALKRDSAGVGMASVAISFIMCTYYNLVITWALYYLFSSFQAPLPWQTCNNTWNTPNCTDHATNSSYSSTASQEFFKCVYPCGETRTGSQYQKKEHGYKHALYSGLNSNLI</sequence>
<dbReference type="GO" id="GO:0005283">
    <property type="term" value="F:amino acid:sodium symporter activity"/>
    <property type="evidence" value="ECO:0007669"/>
    <property type="project" value="TreeGrafter"/>
</dbReference>
<dbReference type="Proteomes" id="UP000516260">
    <property type="component" value="Chromosome 9"/>
</dbReference>
<comment type="caution">
    <text evidence="8">The sequence shown here is derived from an EMBL/GenBank/DDBJ whole genome shotgun (WGS) entry which is preliminary data.</text>
</comment>
<evidence type="ECO:0000313" key="9">
    <source>
        <dbReference type="Proteomes" id="UP000516260"/>
    </source>
</evidence>
<dbReference type="PROSITE" id="PS00754">
    <property type="entry name" value="NA_NEUROTRAN_SYMP_2"/>
    <property type="match status" value="1"/>
</dbReference>
<protein>
    <submittedName>
        <fullName evidence="8">Uncharacterized protein</fullName>
    </submittedName>
</protein>
<keyword evidence="9" id="KW-1185">Reference proteome</keyword>
<dbReference type="InterPro" id="IPR000175">
    <property type="entry name" value="Na/ntran_symport"/>
</dbReference>
<evidence type="ECO:0000256" key="6">
    <source>
        <dbReference type="PIRSR" id="PIRSR600175-2"/>
    </source>
</evidence>
<gene>
    <name evidence="8" type="ORF">fugu_008854</name>
</gene>
<dbReference type="PANTHER" id="PTHR11616">
    <property type="entry name" value="SODIUM/CHLORIDE DEPENDENT TRANSPORTER"/>
    <property type="match status" value="1"/>
</dbReference>
<keyword evidence="2" id="KW-0813">Transport</keyword>
<keyword evidence="4 7" id="KW-1133">Transmembrane helix</keyword>
<evidence type="ECO:0000256" key="4">
    <source>
        <dbReference type="ARBA" id="ARBA00022989"/>
    </source>
</evidence>
<evidence type="ECO:0000256" key="7">
    <source>
        <dbReference type="SAM" id="Phobius"/>
    </source>
</evidence>
<feature type="disulfide bond" evidence="6">
    <location>
        <begin position="54"/>
        <end position="63"/>
    </location>
</feature>
<name>A0A4Z2AYY9_9TELE</name>
<proteinExistence type="predicted"/>
<dbReference type="SUPFAM" id="SSF161070">
    <property type="entry name" value="SNF-like"/>
    <property type="match status" value="1"/>
</dbReference>